<feature type="chain" id="PRO_5045857525" evidence="7">
    <location>
        <begin position="32"/>
        <end position="500"/>
    </location>
</feature>
<gene>
    <name evidence="8" type="ORF">LSG31_14315</name>
</gene>
<comment type="similarity">
    <text evidence="2">Belongs to the oxidase-dependent Fe transporter (OFeT) (TC 9.A.10.1) family.</text>
</comment>
<dbReference type="InterPro" id="IPR004923">
    <property type="entry name" value="FTR1/Fip1/EfeU"/>
</dbReference>
<keyword evidence="7" id="KW-0732">Signal</keyword>
<organism evidence="8 9">
    <name type="scientific">Fodinisporobacter ferrooxydans</name>
    <dbReference type="NCBI Taxonomy" id="2901836"/>
    <lineage>
        <taxon>Bacteria</taxon>
        <taxon>Bacillati</taxon>
        <taxon>Bacillota</taxon>
        <taxon>Bacilli</taxon>
        <taxon>Bacillales</taxon>
        <taxon>Alicyclobacillaceae</taxon>
        <taxon>Fodinisporobacter</taxon>
    </lineage>
</organism>
<evidence type="ECO:0000256" key="7">
    <source>
        <dbReference type="SAM" id="SignalP"/>
    </source>
</evidence>
<feature type="transmembrane region" description="Helical" evidence="6">
    <location>
        <begin position="456"/>
        <end position="480"/>
    </location>
</feature>
<feature type="transmembrane region" description="Helical" evidence="6">
    <location>
        <begin position="237"/>
        <end position="257"/>
    </location>
</feature>
<dbReference type="Pfam" id="PF03239">
    <property type="entry name" value="FTR1"/>
    <property type="match status" value="1"/>
</dbReference>
<accession>A0ABY4CF01</accession>
<sequence>MRRKIRDRKISRALFLFVLAVVFILPISAQAASQGTENLTQAETIVDKALSEANQGHLSQAKDTYQKFPDMWLKIEDSVKTESGQAYSDIELNMGQVDYALIQNKQPGIVKALQGLKDVNERFIHGQYAKGEQFKKESITLGDFLNMLQETKKQTQNHDQQAALQDIGKVRQSWLSVEGVVVAQSASIYGDSERDMVTINAMIAAGNDQGAAQILDRMIQYLTPLATKTGYTIWDAAMIPIREGLEALLVVAALLAFVKKSNQSKGKVWIWSGVFGGLGVSAILAVVVKLVFSSGAFGNNNFLISGWTGVIAAAMLLYMAYWLHSQSNIKDWQKYLRTQSQSAVDTGRLVSLGVLSFLAVFREGTETVLFIIGMINQISIQNLILGLLLGLGILAVLAFLMLVVGIKLPMRPFFMVSSFIVFYLCLKFTGMGIHSLQLAGTLPSTTAPLPSVDFIALYPSWESSIPQILLVLFALCMVFWKNRPMKWTKKDQHQQITVNH</sequence>
<protein>
    <submittedName>
        <fullName evidence="8">FTR1 family iron permease</fullName>
    </submittedName>
</protein>
<name>A0ABY4CF01_9BACL</name>
<evidence type="ECO:0000256" key="6">
    <source>
        <dbReference type="SAM" id="Phobius"/>
    </source>
</evidence>
<evidence type="ECO:0000256" key="4">
    <source>
        <dbReference type="ARBA" id="ARBA00022989"/>
    </source>
</evidence>
<dbReference type="RefSeq" id="WP_347435779.1">
    <property type="nucleotide sequence ID" value="NZ_CP089291.1"/>
</dbReference>
<dbReference type="PANTHER" id="PTHR31632">
    <property type="entry name" value="IRON TRANSPORTER FTH1"/>
    <property type="match status" value="1"/>
</dbReference>
<keyword evidence="9" id="KW-1185">Reference proteome</keyword>
<keyword evidence="3 6" id="KW-0812">Transmembrane</keyword>
<feature type="transmembrane region" description="Helical" evidence="6">
    <location>
        <begin position="269"/>
        <end position="292"/>
    </location>
</feature>
<evidence type="ECO:0000256" key="5">
    <source>
        <dbReference type="ARBA" id="ARBA00023136"/>
    </source>
</evidence>
<dbReference type="EMBL" id="CP089291">
    <property type="protein sequence ID" value="UOF89097.1"/>
    <property type="molecule type" value="Genomic_DNA"/>
</dbReference>
<feature type="transmembrane region" description="Helical" evidence="6">
    <location>
        <begin position="413"/>
        <end position="436"/>
    </location>
</feature>
<reference evidence="8" key="1">
    <citation type="submission" date="2021-12" db="EMBL/GenBank/DDBJ databases">
        <title>Alicyclobacillaceae gen. nov., sp. nov., isolated from chalcocite enrichment system.</title>
        <authorList>
            <person name="Jiang Z."/>
        </authorList>
    </citation>
    <scope>NUCLEOTIDE SEQUENCE</scope>
    <source>
        <strain evidence="8">MYW30-H2</strain>
    </source>
</reference>
<dbReference type="Proteomes" id="UP000830167">
    <property type="component" value="Chromosome"/>
</dbReference>
<comment type="subcellular location">
    <subcellularLocation>
        <location evidence="1">Membrane</location>
        <topology evidence="1">Multi-pass membrane protein</topology>
    </subcellularLocation>
</comment>
<evidence type="ECO:0000256" key="1">
    <source>
        <dbReference type="ARBA" id="ARBA00004141"/>
    </source>
</evidence>
<evidence type="ECO:0000256" key="3">
    <source>
        <dbReference type="ARBA" id="ARBA00022692"/>
    </source>
</evidence>
<dbReference type="PANTHER" id="PTHR31632:SF2">
    <property type="entry name" value="PLASMA MEMBRANE IRON PERMEASE"/>
    <property type="match status" value="1"/>
</dbReference>
<feature type="transmembrane region" description="Helical" evidence="6">
    <location>
        <begin position="304"/>
        <end position="323"/>
    </location>
</feature>
<keyword evidence="4 6" id="KW-1133">Transmembrane helix</keyword>
<evidence type="ECO:0000313" key="8">
    <source>
        <dbReference type="EMBL" id="UOF89097.1"/>
    </source>
</evidence>
<evidence type="ECO:0000313" key="9">
    <source>
        <dbReference type="Proteomes" id="UP000830167"/>
    </source>
</evidence>
<feature type="signal peptide" evidence="7">
    <location>
        <begin position="1"/>
        <end position="31"/>
    </location>
</feature>
<keyword evidence="5 6" id="KW-0472">Membrane</keyword>
<evidence type="ECO:0000256" key="2">
    <source>
        <dbReference type="ARBA" id="ARBA00008333"/>
    </source>
</evidence>
<proteinExistence type="inferred from homology"/>
<feature type="transmembrane region" description="Helical" evidence="6">
    <location>
        <begin position="382"/>
        <end position="406"/>
    </location>
</feature>